<keyword evidence="1" id="KW-0175">Coiled coil</keyword>
<gene>
    <name evidence="2" type="ORF">PSON_ATCC_30995.1.T1310087</name>
</gene>
<feature type="coiled-coil region" evidence="1">
    <location>
        <begin position="242"/>
        <end position="287"/>
    </location>
</feature>
<organism evidence="2 3">
    <name type="scientific">Paramecium sonneborni</name>
    <dbReference type="NCBI Taxonomy" id="65129"/>
    <lineage>
        <taxon>Eukaryota</taxon>
        <taxon>Sar</taxon>
        <taxon>Alveolata</taxon>
        <taxon>Ciliophora</taxon>
        <taxon>Intramacronucleata</taxon>
        <taxon>Oligohymenophorea</taxon>
        <taxon>Peniculida</taxon>
        <taxon>Parameciidae</taxon>
        <taxon>Paramecium</taxon>
    </lineage>
</organism>
<dbReference type="AlphaFoldDB" id="A0A8S1R0V6"/>
<dbReference type="EMBL" id="CAJJDN010000131">
    <property type="protein sequence ID" value="CAD8121289.1"/>
    <property type="molecule type" value="Genomic_DNA"/>
</dbReference>
<accession>A0A8S1R0V6</accession>
<name>A0A8S1R0V6_9CILI</name>
<protein>
    <submittedName>
        <fullName evidence="2">Uncharacterized protein</fullName>
    </submittedName>
</protein>
<keyword evidence="3" id="KW-1185">Reference proteome</keyword>
<feature type="coiled-coil region" evidence="1">
    <location>
        <begin position="81"/>
        <end position="217"/>
    </location>
</feature>
<sequence>MINQRRPLKFLNLSIDSSKCRTHSSKLSHTLQSSSRITDEERLLFENTQLQFQIHQQEKEFKMYKIKQNQCQPMIGLNVDSTQQKSNLKKLQLYIKQLESELLQKYKIIEDMKKQMTFTKFQELKIEALSFQQECSRLQKKISKLTSFLNLKNYGIDLFKNYENLKIQNKNLENTHQIQQSLIDQLQNQLQMYKQQIEQLKLQNKHLQMENTRVLQLLNQNITPKQSKNFNNNQCLQEDIEIAKLQVKIIQLQNQMINYQNKKEKQIQELLSIIMDKEDQIQTYQTQKAVIKEVSQPDQQILDTKYQQCIQHIKSEKSILEDIYLDVPPQLNLMKQVSIRKKQNVQDTQKSQYFELGNIIDIEVYSKDIDFNDLIQNEYKTQRLPKVNYLEVELIGKKLKCQLQMKMIPLSYMDQIFDYGDDGSQEITVEELILILSAEPFMMVEEKERILVARYLIEDNTEDYILFNQLNSNSVSIIKSVLKQLLGKYQLFSKQEKQNLEQQLKSIFLKAHYKLIDSIQQQNIKNNNQKIDQCSLTDFERILKSCEIALQPRQIEYIYFINFSLCKQIENIRYCDLIEYFCNVQFQ</sequence>
<proteinExistence type="predicted"/>
<evidence type="ECO:0000313" key="2">
    <source>
        <dbReference type="EMBL" id="CAD8121289.1"/>
    </source>
</evidence>
<dbReference type="Proteomes" id="UP000692954">
    <property type="component" value="Unassembled WGS sequence"/>
</dbReference>
<evidence type="ECO:0000256" key="1">
    <source>
        <dbReference type="SAM" id="Coils"/>
    </source>
</evidence>
<evidence type="ECO:0000313" key="3">
    <source>
        <dbReference type="Proteomes" id="UP000692954"/>
    </source>
</evidence>
<reference evidence="2" key="1">
    <citation type="submission" date="2021-01" db="EMBL/GenBank/DDBJ databases">
        <authorList>
            <consortium name="Genoscope - CEA"/>
            <person name="William W."/>
        </authorList>
    </citation>
    <scope>NUCLEOTIDE SEQUENCE</scope>
</reference>
<comment type="caution">
    <text evidence="2">The sequence shown here is derived from an EMBL/GenBank/DDBJ whole genome shotgun (WGS) entry which is preliminary data.</text>
</comment>
<dbReference type="OrthoDB" id="301963at2759"/>